<proteinExistence type="predicted"/>
<protein>
    <submittedName>
        <fullName evidence="3">Mediator of RNA polymerase II transcription subunit 25</fullName>
    </submittedName>
</protein>
<feature type="region of interest" description="Disordered" evidence="1">
    <location>
        <begin position="118"/>
        <end position="147"/>
    </location>
</feature>
<organism evidence="2 3">
    <name type="scientific">Caenorhabditis tropicalis</name>
    <dbReference type="NCBI Taxonomy" id="1561998"/>
    <lineage>
        <taxon>Eukaryota</taxon>
        <taxon>Metazoa</taxon>
        <taxon>Ecdysozoa</taxon>
        <taxon>Nematoda</taxon>
        <taxon>Chromadorea</taxon>
        <taxon>Rhabditida</taxon>
        <taxon>Rhabditina</taxon>
        <taxon>Rhabditomorpha</taxon>
        <taxon>Rhabditoidea</taxon>
        <taxon>Rhabditidae</taxon>
        <taxon>Peloderinae</taxon>
        <taxon>Caenorhabditis</taxon>
    </lineage>
</organism>
<reference evidence="3" key="1">
    <citation type="submission" date="2016-11" db="UniProtKB">
        <authorList>
            <consortium name="WormBaseParasite"/>
        </authorList>
    </citation>
    <scope>IDENTIFICATION</scope>
</reference>
<keyword evidence="2" id="KW-1185">Reference proteome</keyword>
<dbReference type="WBParaSite" id="Csp11.Scaffold629.g8083.t1">
    <property type="protein sequence ID" value="Csp11.Scaffold629.g8083.t1"/>
    <property type="gene ID" value="Csp11.Scaffold629.g8083"/>
</dbReference>
<evidence type="ECO:0000313" key="3">
    <source>
        <dbReference type="WBParaSite" id="Csp11.Scaffold629.g8083.t1"/>
    </source>
</evidence>
<evidence type="ECO:0000313" key="2">
    <source>
        <dbReference type="Proteomes" id="UP000095282"/>
    </source>
</evidence>
<name>A0A1I7UCZ0_9PELO</name>
<evidence type="ECO:0000256" key="1">
    <source>
        <dbReference type="SAM" id="MobiDB-lite"/>
    </source>
</evidence>
<dbReference type="STRING" id="1561998.A0A1I7UCZ0"/>
<accession>A0A1I7UCZ0</accession>
<dbReference type="eggNOG" id="KOG0307">
    <property type="taxonomic scope" value="Eukaryota"/>
</dbReference>
<dbReference type="Proteomes" id="UP000095282">
    <property type="component" value="Unplaced"/>
</dbReference>
<sequence length="206" mass="22917">MKQALILHHVSAATSYSKGLETFIKKFSNSLMIHGCSSTAWNLVKLVQNGSAEMQELQWTCFNVAGGRDCTGNQPPFNPYNIGQPIQQQQVITQPNRQYPSQHPPVLPPSTFSNGYNPYNPAQSQATPPMSYSNSHTNSNIAPMPPSSTFYQTPSWNHKPIIIEWNDPPRMASKPTPNPQPKQNVMQFDWKPVKTAPVPGGMMMGH</sequence>
<dbReference type="AlphaFoldDB" id="A0A1I7UCZ0"/>